<evidence type="ECO:0000256" key="3">
    <source>
        <dbReference type="ARBA" id="ARBA00022692"/>
    </source>
</evidence>
<feature type="transmembrane region" description="Helical" evidence="6">
    <location>
        <begin position="48"/>
        <end position="70"/>
    </location>
</feature>
<dbReference type="OMA" id="HWVSEYA"/>
<dbReference type="HOGENOM" id="CLU_004495_6_1_1"/>
<feature type="transmembrane region" description="Helical" evidence="6">
    <location>
        <begin position="197"/>
        <end position="219"/>
    </location>
</feature>
<dbReference type="Proteomes" id="UP000016931">
    <property type="component" value="Unassembled WGS sequence"/>
</dbReference>
<dbReference type="PANTHER" id="PTHR45649:SF14">
    <property type="entry name" value="GABA PERMEASE"/>
    <property type="match status" value="1"/>
</dbReference>
<feature type="transmembrane region" description="Helical" evidence="6">
    <location>
        <begin position="409"/>
        <end position="432"/>
    </location>
</feature>
<dbReference type="eggNOG" id="KOG1289">
    <property type="taxonomic scope" value="Eukaryota"/>
</dbReference>
<dbReference type="Gene3D" id="1.20.1740.10">
    <property type="entry name" value="Amino acid/polyamine transporter I"/>
    <property type="match status" value="1"/>
</dbReference>
<dbReference type="Pfam" id="PF13520">
    <property type="entry name" value="AA_permease_2"/>
    <property type="match status" value="1"/>
</dbReference>
<evidence type="ECO:0000256" key="4">
    <source>
        <dbReference type="ARBA" id="ARBA00022989"/>
    </source>
</evidence>
<sequence>MDFSKSDQVRNFAIDDFQQSITKTGVQQDVVDMHRLGKEQELRRNFKTFSILGMAAVTMATWISVIQASTFSLINGGLAGTVWVYLASWIFTICLVCSLAEMASMSPTSGGQYHWVSEFAPSSQQKFLSYCVGWLSALGWQAVIAGGAYTSSTLIFELVALNNPDFVYSRWQITLLMVGIGIIGTIFNTFGAKRLPLLEGIILCIHIFGFFCIIVPLWVMAPKASPRAVFTEFSNFGGWPSIGTACVVGQLTAGGSFAGSDAPAHLAEEVKNASLAVPRMMLATIILNGMMGFVMIITYCFCITNLEAVVSSTSVFPFVDVFFHATGSKGGATAMACIPLILTICTALNSMAAASRQAWALSRDGGLPFSGWFRQVVTIGTPIPLNAILFSLSILVVLALINIGSTSAFNSIAGLLTSATNFSYAVSIGCVLSKRMRGQQLPPARWSLGKLGIPLNVVSVLYAVFGAVISFFPVVTPVSVTTMNWSVVIFSGVVMIAATDYLFRGRKKYNGPVVNVRQD</sequence>
<name>M3BXM1_SPHMS</name>
<dbReference type="GO" id="GO:0022857">
    <property type="term" value="F:transmembrane transporter activity"/>
    <property type="evidence" value="ECO:0007669"/>
    <property type="project" value="InterPro"/>
</dbReference>
<gene>
    <name evidence="7" type="ORF">SEPMUDRAFT_44481</name>
</gene>
<dbReference type="RefSeq" id="XP_016760952.1">
    <property type="nucleotide sequence ID" value="XM_016908933.1"/>
</dbReference>
<feature type="transmembrane region" description="Helical" evidence="6">
    <location>
        <begin position="383"/>
        <end position="403"/>
    </location>
</feature>
<accession>M3BXM1</accession>
<keyword evidence="2" id="KW-0813">Transport</keyword>
<evidence type="ECO:0000256" key="1">
    <source>
        <dbReference type="ARBA" id="ARBA00004141"/>
    </source>
</evidence>
<feature type="transmembrane region" description="Helical" evidence="6">
    <location>
        <begin position="127"/>
        <end position="149"/>
    </location>
</feature>
<keyword evidence="5 6" id="KW-0472">Membrane</keyword>
<keyword evidence="4 6" id="KW-1133">Transmembrane helix</keyword>
<protein>
    <submittedName>
        <fullName evidence="7">Amino acid permease</fullName>
    </submittedName>
</protein>
<comment type="subcellular location">
    <subcellularLocation>
        <location evidence="1">Membrane</location>
        <topology evidence="1">Multi-pass membrane protein</topology>
    </subcellularLocation>
</comment>
<evidence type="ECO:0000313" key="7">
    <source>
        <dbReference type="EMBL" id="EMF12831.1"/>
    </source>
</evidence>
<dbReference type="OrthoDB" id="3257095at2759"/>
<dbReference type="EMBL" id="KB456264">
    <property type="protein sequence ID" value="EMF12831.1"/>
    <property type="molecule type" value="Genomic_DNA"/>
</dbReference>
<evidence type="ECO:0000313" key="8">
    <source>
        <dbReference type="Proteomes" id="UP000016931"/>
    </source>
</evidence>
<feature type="transmembrane region" description="Helical" evidence="6">
    <location>
        <begin position="280"/>
        <end position="301"/>
    </location>
</feature>
<dbReference type="AlphaFoldDB" id="M3BXM1"/>
<dbReference type="STRING" id="692275.M3BXM1"/>
<feature type="transmembrane region" description="Helical" evidence="6">
    <location>
        <begin position="332"/>
        <end position="354"/>
    </location>
</feature>
<keyword evidence="3 6" id="KW-0812">Transmembrane</keyword>
<reference evidence="7 8" key="1">
    <citation type="journal article" date="2012" name="PLoS Pathog.">
        <title>Diverse lifestyles and strategies of plant pathogenesis encoded in the genomes of eighteen Dothideomycetes fungi.</title>
        <authorList>
            <person name="Ohm R.A."/>
            <person name="Feau N."/>
            <person name="Henrissat B."/>
            <person name="Schoch C.L."/>
            <person name="Horwitz B.A."/>
            <person name="Barry K.W."/>
            <person name="Condon B.J."/>
            <person name="Copeland A.C."/>
            <person name="Dhillon B."/>
            <person name="Glaser F."/>
            <person name="Hesse C.N."/>
            <person name="Kosti I."/>
            <person name="LaButti K."/>
            <person name="Lindquist E.A."/>
            <person name="Lucas S."/>
            <person name="Salamov A.A."/>
            <person name="Bradshaw R.E."/>
            <person name="Ciuffetti L."/>
            <person name="Hamelin R.C."/>
            <person name="Kema G.H.J."/>
            <person name="Lawrence C."/>
            <person name="Scott J.A."/>
            <person name="Spatafora J.W."/>
            <person name="Turgeon B.G."/>
            <person name="de Wit P.J.G.M."/>
            <person name="Zhong S."/>
            <person name="Goodwin S.B."/>
            <person name="Grigoriev I.V."/>
        </authorList>
    </citation>
    <scope>NUCLEOTIDE SEQUENCE [LARGE SCALE GENOMIC DNA]</scope>
    <source>
        <strain evidence="7 8">SO2202</strain>
    </source>
</reference>
<keyword evidence="8" id="KW-1185">Reference proteome</keyword>
<dbReference type="InterPro" id="IPR002293">
    <property type="entry name" value="AA/rel_permease1"/>
</dbReference>
<dbReference type="GeneID" id="27906070"/>
<evidence type="ECO:0000256" key="2">
    <source>
        <dbReference type="ARBA" id="ARBA00022448"/>
    </source>
</evidence>
<evidence type="ECO:0000256" key="6">
    <source>
        <dbReference type="SAM" id="Phobius"/>
    </source>
</evidence>
<feature type="transmembrane region" description="Helical" evidence="6">
    <location>
        <begin position="453"/>
        <end position="473"/>
    </location>
</feature>
<organism evidence="7 8">
    <name type="scientific">Sphaerulina musiva (strain SO2202)</name>
    <name type="common">Poplar stem canker fungus</name>
    <name type="synonym">Septoria musiva</name>
    <dbReference type="NCBI Taxonomy" id="692275"/>
    <lineage>
        <taxon>Eukaryota</taxon>
        <taxon>Fungi</taxon>
        <taxon>Dikarya</taxon>
        <taxon>Ascomycota</taxon>
        <taxon>Pezizomycotina</taxon>
        <taxon>Dothideomycetes</taxon>
        <taxon>Dothideomycetidae</taxon>
        <taxon>Mycosphaerellales</taxon>
        <taxon>Mycosphaerellaceae</taxon>
        <taxon>Sphaerulina</taxon>
    </lineage>
</organism>
<feature type="transmembrane region" description="Helical" evidence="6">
    <location>
        <begin position="82"/>
        <end position="100"/>
    </location>
</feature>
<proteinExistence type="predicted"/>
<feature type="transmembrane region" description="Helical" evidence="6">
    <location>
        <begin position="485"/>
        <end position="503"/>
    </location>
</feature>
<dbReference type="PANTHER" id="PTHR45649">
    <property type="entry name" value="AMINO-ACID PERMEASE BAT1"/>
    <property type="match status" value="1"/>
</dbReference>
<evidence type="ECO:0000256" key="5">
    <source>
        <dbReference type="ARBA" id="ARBA00023136"/>
    </source>
</evidence>
<feature type="transmembrane region" description="Helical" evidence="6">
    <location>
        <begin position="308"/>
        <end position="326"/>
    </location>
</feature>
<feature type="transmembrane region" description="Helical" evidence="6">
    <location>
        <begin position="169"/>
        <end position="190"/>
    </location>
</feature>
<dbReference type="GO" id="GO:0016020">
    <property type="term" value="C:membrane"/>
    <property type="evidence" value="ECO:0007669"/>
    <property type="project" value="UniProtKB-SubCell"/>
</dbReference>
<dbReference type="PIRSF" id="PIRSF006060">
    <property type="entry name" value="AA_transporter"/>
    <property type="match status" value="1"/>
</dbReference>